<dbReference type="PANTHER" id="PTHR14049">
    <property type="entry name" value="LEPRECAN 1"/>
    <property type="match status" value="1"/>
</dbReference>
<proteinExistence type="inferred from homology"/>
<name>A0A6J3LCW1_9HYME</name>
<dbReference type="InterPro" id="IPR044862">
    <property type="entry name" value="Pro_4_hyd_alph_FE2OG_OXY"/>
</dbReference>
<comment type="cofactor">
    <cofactor evidence="1">
        <name>L-ascorbate</name>
        <dbReference type="ChEBI" id="CHEBI:38290"/>
    </cofactor>
</comment>
<evidence type="ECO:0000259" key="16">
    <source>
        <dbReference type="PROSITE" id="PS51471"/>
    </source>
</evidence>
<gene>
    <name evidence="18" type="primary">LOC117241281</name>
</gene>
<feature type="region of interest" description="Disordered" evidence="14">
    <location>
        <begin position="397"/>
        <end position="420"/>
    </location>
</feature>
<evidence type="ECO:0000256" key="7">
    <source>
        <dbReference type="ARBA" id="ARBA00022737"/>
    </source>
</evidence>
<keyword evidence="10" id="KW-0223">Dioxygenase</keyword>
<dbReference type="InterPro" id="IPR039575">
    <property type="entry name" value="P3H"/>
</dbReference>
<evidence type="ECO:0000256" key="1">
    <source>
        <dbReference type="ARBA" id="ARBA00001961"/>
    </source>
</evidence>
<feature type="compositionally biased region" description="Basic and acidic residues" evidence="14">
    <location>
        <begin position="397"/>
        <end position="416"/>
    </location>
</feature>
<dbReference type="FunFam" id="2.60.120.620:FF:000003">
    <property type="entry name" value="Prolyl 3-hydroxylase 2"/>
    <property type="match status" value="1"/>
</dbReference>
<evidence type="ECO:0000256" key="10">
    <source>
        <dbReference type="ARBA" id="ARBA00022964"/>
    </source>
</evidence>
<dbReference type="AlphaFoldDB" id="A0A6J3LCW1"/>
<dbReference type="Gene3D" id="2.60.120.620">
    <property type="entry name" value="q2cbj1_9rhob like domain"/>
    <property type="match status" value="1"/>
</dbReference>
<dbReference type="InterPro" id="IPR056585">
    <property type="entry name" value="Leprecan_dom"/>
</dbReference>
<feature type="domain" description="Fe2OG dioxygenase" evidence="16">
    <location>
        <begin position="567"/>
        <end position="681"/>
    </location>
</feature>
<dbReference type="SMART" id="SM00702">
    <property type="entry name" value="P4Hc"/>
    <property type="match status" value="1"/>
</dbReference>
<dbReference type="InterPro" id="IPR006620">
    <property type="entry name" value="Pro_4_hyd_alph"/>
</dbReference>
<dbReference type="GO" id="GO:0019797">
    <property type="term" value="F:procollagen-proline 3-dioxygenase activity"/>
    <property type="evidence" value="ECO:0007669"/>
    <property type="project" value="UniProtKB-EC"/>
</dbReference>
<dbReference type="GO" id="GO:0031418">
    <property type="term" value="F:L-ascorbic acid binding"/>
    <property type="evidence" value="ECO:0007669"/>
    <property type="project" value="InterPro"/>
</dbReference>
<keyword evidence="5" id="KW-0479">Metal-binding</keyword>
<feature type="signal peptide" evidence="15">
    <location>
        <begin position="1"/>
        <end position="16"/>
    </location>
</feature>
<dbReference type="EC" id="1.14.11.7" evidence="4"/>
<evidence type="ECO:0000256" key="5">
    <source>
        <dbReference type="ARBA" id="ARBA00022723"/>
    </source>
</evidence>
<dbReference type="Proteomes" id="UP000504631">
    <property type="component" value="Unplaced"/>
</dbReference>
<evidence type="ECO:0000256" key="4">
    <source>
        <dbReference type="ARBA" id="ARBA00012262"/>
    </source>
</evidence>
<organism evidence="17 18">
    <name type="scientific">Bombus vosnesenskii</name>
    <dbReference type="NCBI Taxonomy" id="207650"/>
    <lineage>
        <taxon>Eukaryota</taxon>
        <taxon>Metazoa</taxon>
        <taxon>Ecdysozoa</taxon>
        <taxon>Arthropoda</taxon>
        <taxon>Hexapoda</taxon>
        <taxon>Insecta</taxon>
        <taxon>Pterygota</taxon>
        <taxon>Neoptera</taxon>
        <taxon>Endopterygota</taxon>
        <taxon>Hymenoptera</taxon>
        <taxon>Apocrita</taxon>
        <taxon>Aculeata</taxon>
        <taxon>Apoidea</taxon>
        <taxon>Anthophila</taxon>
        <taxon>Apidae</taxon>
        <taxon>Bombus</taxon>
        <taxon>Pyrobombus</taxon>
    </lineage>
</organism>
<accession>A0A6J3LCW1</accession>
<comment type="similarity">
    <text evidence="3">Belongs to the leprecan family.</text>
</comment>
<evidence type="ECO:0000313" key="17">
    <source>
        <dbReference type="Proteomes" id="UP000504631"/>
    </source>
</evidence>
<comment type="cofactor">
    <cofactor evidence="2">
        <name>Fe cation</name>
        <dbReference type="ChEBI" id="CHEBI:24875"/>
    </cofactor>
</comment>
<dbReference type="GO" id="GO:0032963">
    <property type="term" value="P:collagen metabolic process"/>
    <property type="evidence" value="ECO:0007669"/>
    <property type="project" value="InterPro"/>
</dbReference>
<keyword evidence="11" id="KW-0560">Oxidoreductase</keyword>
<dbReference type="PANTHER" id="PTHR14049:SF9">
    <property type="entry name" value="PROCOLLAGEN-PROLINE 3-DIOXYGENASE"/>
    <property type="match status" value="1"/>
</dbReference>
<evidence type="ECO:0000256" key="11">
    <source>
        <dbReference type="ARBA" id="ARBA00023002"/>
    </source>
</evidence>
<dbReference type="InterPro" id="IPR011990">
    <property type="entry name" value="TPR-like_helical_dom_sf"/>
</dbReference>
<evidence type="ECO:0000256" key="8">
    <source>
        <dbReference type="ARBA" id="ARBA00022803"/>
    </source>
</evidence>
<keyword evidence="13" id="KW-0325">Glycoprotein</keyword>
<dbReference type="InterPro" id="IPR005123">
    <property type="entry name" value="Oxoglu/Fe-dep_dioxygenase_dom"/>
</dbReference>
<keyword evidence="7" id="KW-0677">Repeat</keyword>
<dbReference type="GeneID" id="117241281"/>
<keyword evidence="6 15" id="KW-0732">Signal</keyword>
<evidence type="ECO:0000256" key="3">
    <source>
        <dbReference type="ARBA" id="ARBA00006487"/>
    </source>
</evidence>
<feature type="chain" id="PRO_5027017838" description="procollagen-proline 3-dioxygenase" evidence="15">
    <location>
        <begin position="17"/>
        <end position="739"/>
    </location>
</feature>
<evidence type="ECO:0000256" key="13">
    <source>
        <dbReference type="ARBA" id="ARBA00023180"/>
    </source>
</evidence>
<dbReference type="GO" id="GO:0005506">
    <property type="term" value="F:iron ion binding"/>
    <property type="evidence" value="ECO:0007669"/>
    <property type="project" value="InterPro"/>
</dbReference>
<protein>
    <recommendedName>
        <fullName evidence="4">procollagen-proline 3-dioxygenase</fullName>
        <ecNumber evidence="4">1.14.11.7</ecNumber>
    </recommendedName>
</protein>
<evidence type="ECO:0000256" key="6">
    <source>
        <dbReference type="ARBA" id="ARBA00022729"/>
    </source>
</evidence>
<dbReference type="KEGG" id="bvk:117241281"/>
<evidence type="ECO:0000256" key="12">
    <source>
        <dbReference type="ARBA" id="ARBA00023004"/>
    </source>
</evidence>
<evidence type="ECO:0000313" key="18">
    <source>
        <dbReference type="RefSeq" id="XP_033363132.1"/>
    </source>
</evidence>
<evidence type="ECO:0000256" key="2">
    <source>
        <dbReference type="ARBA" id="ARBA00001962"/>
    </source>
</evidence>
<dbReference type="Pfam" id="PF13640">
    <property type="entry name" value="2OG-FeII_Oxy_3"/>
    <property type="match status" value="1"/>
</dbReference>
<sequence>MMRFVILLFFCGAIAGSNDTLSNVIPSDELLDLEEQNEENRLANNRTLNEIYEDAVHAYLDEDWDRCIQDFNTVSHGYKAYKRMITNCRRKCRIKAEGTPPIFPQNIEDLHFYEKKIKETLCLLTCNNEYREIVGSNVLKMLPRETEQKLLNNGIYEYLHICYYQTHRYQDAANALFTYLVVHSNHEVNLNLFKRYLTLPGVEEEKVVNLETPTYVSVYFKGVSAYENGDYAEAVGLFETSLRSYLEAEEECRFYCEGPFDQGWHPEFTSSIANHFTYCLKCKRSCSRMLNNINGDYRRHMFRSHYDYLQFSYYKLGNLKAACAAVGSFLLFDPVDKTMLQNKEYYNAQPKVKVDYFSPREDAINYVKRQEYELNLLHYISNEFSVINEKFQKIKKEKQNNETNNTEKKEPRKISDTEAILHPPPGYSLFYYTKLSNNFSMKRFEDHEIHDKRYFEAKNDIYLKEEDLGGQNRYVADGFLNSTECESMMQFATMTAVEGDGYSENKSPHSKYEKFEGITVGRAALMVYFGQIKPEWLELLLEKTEQVRDHVERYFGLNHRHLYFTYTHLVCRTALPDSPVNRDDLSHQVHADNCLLKDRDVCLRESPAYIWRDYSAILYLNDDFQGGEFFFTEDRVVRTTDNVVSPRCGRIVAFSAGKENLHGVRGILRGKRCALALWFTQDKKYLEYERVLASAILKRVQRVGPFEGKDIQVPPKYEDMLIQYMHSDELLKHFLKSSL</sequence>
<keyword evidence="12" id="KW-0408">Iron</keyword>
<keyword evidence="8" id="KW-0802">TPR repeat</keyword>
<evidence type="ECO:0000256" key="14">
    <source>
        <dbReference type="SAM" id="MobiDB-lite"/>
    </source>
</evidence>
<dbReference type="RefSeq" id="XP_033363132.1">
    <property type="nucleotide sequence ID" value="XM_033507241.1"/>
</dbReference>
<evidence type="ECO:0000256" key="9">
    <source>
        <dbReference type="ARBA" id="ARBA00022824"/>
    </source>
</evidence>
<reference evidence="18" key="1">
    <citation type="submission" date="2025-08" db="UniProtKB">
        <authorList>
            <consortium name="RefSeq"/>
        </authorList>
    </citation>
    <scope>IDENTIFICATION</scope>
    <source>
        <tissue evidence="18">Muscle</tissue>
    </source>
</reference>
<dbReference type="Gene3D" id="1.25.40.10">
    <property type="entry name" value="Tetratricopeptide repeat domain"/>
    <property type="match status" value="2"/>
</dbReference>
<evidence type="ECO:0000256" key="15">
    <source>
        <dbReference type="SAM" id="SignalP"/>
    </source>
</evidence>
<keyword evidence="17" id="KW-1185">Reference proteome</keyword>
<dbReference type="Pfam" id="PF23557">
    <property type="entry name" value="TPR_leprecan"/>
    <property type="match status" value="1"/>
</dbReference>
<dbReference type="PROSITE" id="PS51471">
    <property type="entry name" value="FE2OG_OXY"/>
    <property type="match status" value="1"/>
</dbReference>
<keyword evidence="9" id="KW-0256">Endoplasmic reticulum</keyword>